<evidence type="ECO:0000256" key="2">
    <source>
        <dbReference type="HAMAP-Rule" id="MF_00048"/>
    </source>
</evidence>
<accession>A0A1G9R9H3</accession>
<dbReference type="AlphaFoldDB" id="A0A1G9R9H3"/>
<comment type="similarity">
    <text evidence="1 2">Belongs to the UPF0102 family.</text>
</comment>
<dbReference type="NCBIfam" id="NF009151">
    <property type="entry name" value="PRK12497.1-5"/>
    <property type="match status" value="1"/>
</dbReference>
<reference evidence="3 4" key="1">
    <citation type="submission" date="2016-10" db="EMBL/GenBank/DDBJ databases">
        <authorList>
            <person name="de Groot N.N."/>
        </authorList>
    </citation>
    <scope>NUCLEOTIDE SEQUENCE [LARGE SCALE GENOMIC DNA]</scope>
    <source>
        <strain evidence="3 4">DSM 16077</strain>
    </source>
</reference>
<dbReference type="Gene3D" id="3.40.1350.10">
    <property type="match status" value="1"/>
</dbReference>
<proteinExistence type="inferred from homology"/>
<organism evidence="3 4">
    <name type="scientific">Maricaulis salignorans</name>
    <dbReference type="NCBI Taxonomy" id="144026"/>
    <lineage>
        <taxon>Bacteria</taxon>
        <taxon>Pseudomonadati</taxon>
        <taxon>Pseudomonadota</taxon>
        <taxon>Alphaproteobacteria</taxon>
        <taxon>Maricaulales</taxon>
        <taxon>Maricaulaceae</taxon>
        <taxon>Maricaulis</taxon>
    </lineage>
</organism>
<keyword evidence="3" id="KW-0540">Nuclease</keyword>
<gene>
    <name evidence="3" type="ORF">SAMN04488568_106120</name>
</gene>
<dbReference type="GO" id="GO:0004519">
    <property type="term" value="F:endonuclease activity"/>
    <property type="evidence" value="ECO:0007669"/>
    <property type="project" value="UniProtKB-KW"/>
</dbReference>
<dbReference type="RefSeq" id="WP_091769004.1">
    <property type="nucleotide sequence ID" value="NZ_FNHG01000006.1"/>
</dbReference>
<dbReference type="HAMAP" id="MF_00048">
    <property type="entry name" value="UPF0102"/>
    <property type="match status" value="1"/>
</dbReference>
<dbReference type="InterPro" id="IPR011335">
    <property type="entry name" value="Restrct_endonuc-II-like"/>
</dbReference>
<name>A0A1G9R9H3_9PROT</name>
<dbReference type="STRING" id="144026.SAMN04488568_106120"/>
<dbReference type="OrthoDB" id="9812968at2"/>
<dbReference type="Pfam" id="PF02021">
    <property type="entry name" value="UPF0102"/>
    <property type="match status" value="1"/>
</dbReference>
<dbReference type="InterPro" id="IPR011856">
    <property type="entry name" value="tRNA_endonuc-like_dom_sf"/>
</dbReference>
<keyword evidence="4" id="KW-1185">Reference proteome</keyword>
<dbReference type="SUPFAM" id="SSF52980">
    <property type="entry name" value="Restriction endonuclease-like"/>
    <property type="match status" value="1"/>
</dbReference>
<protein>
    <recommendedName>
        <fullName evidence="2">UPF0102 protein SAMN04488568_106120</fullName>
    </recommendedName>
</protein>
<dbReference type="PANTHER" id="PTHR34039">
    <property type="entry name" value="UPF0102 PROTEIN YRAN"/>
    <property type="match status" value="1"/>
</dbReference>
<evidence type="ECO:0000256" key="1">
    <source>
        <dbReference type="ARBA" id="ARBA00006738"/>
    </source>
</evidence>
<evidence type="ECO:0000313" key="3">
    <source>
        <dbReference type="EMBL" id="SDM19760.1"/>
    </source>
</evidence>
<keyword evidence="3" id="KW-0255">Endonuclease</keyword>
<dbReference type="InterPro" id="IPR003509">
    <property type="entry name" value="UPF0102_YraN-like"/>
</dbReference>
<evidence type="ECO:0000313" key="4">
    <source>
        <dbReference type="Proteomes" id="UP000199759"/>
    </source>
</evidence>
<sequence>MTAPRRAAESRGRWAERLAMLWLSCKGYRLLDHRARTAAGEIDLVATRGDYLVFIEVKARRTLTAALESFGERQRRRIIRAASIWRARHRGFEHLHMRYDLFLVAAGRWPQHRRAAWIPETREALDLL</sequence>
<dbReference type="PANTHER" id="PTHR34039:SF1">
    <property type="entry name" value="UPF0102 PROTEIN YRAN"/>
    <property type="match status" value="1"/>
</dbReference>
<dbReference type="Proteomes" id="UP000199759">
    <property type="component" value="Unassembled WGS sequence"/>
</dbReference>
<dbReference type="EMBL" id="FNHG01000006">
    <property type="protein sequence ID" value="SDM19760.1"/>
    <property type="molecule type" value="Genomic_DNA"/>
</dbReference>
<dbReference type="GO" id="GO:0003676">
    <property type="term" value="F:nucleic acid binding"/>
    <property type="evidence" value="ECO:0007669"/>
    <property type="project" value="InterPro"/>
</dbReference>
<keyword evidence="3" id="KW-0378">Hydrolase</keyword>